<sequence>MTLIKSISGIRGTIGGEPGNALTPIDIVKFTYAYCVKLRERRPKPEGERYRVVVGKDARISGEMVEQLVCGTLVACGVDVVKAGFASTPTTEMAVIFEKADGGIILTASHNPKQWNALKLLNEKGEFLNAAEGAAILECADAEDFNFADVDSIGTIEEKDFTDQHIDAVLALDAVDAEAVRKAGFKVVLDAVNSVGGIIMPRLLKRLGVECIEINCEPTGHFAHNPEPLPANLVQLCESVVSNRADFGISVDPDVDRLALICENGRPFGEEYTLVSVADYLLSRAVDKAAAQGRSVEEVIAPYKLATASNLSSSRALRDVTEKHGGRYFASAVGEVNVTAKMKECGALIGGEGNGGVIYPALHYGRDAMVGVALFLTNLAYRKCSVSELLNTYPAYTIAKNRIELSDKSLIDRILSEMKSIYAKEDINDIDGVKISFEADRKWVHLRRSNTEPIIRIYAEAPTQQAAEELAGEIIRIADSIIKA</sequence>
<feature type="domain" description="Alpha-D-phosphohexomutase alpha/beta/alpha" evidence="10">
    <location>
        <begin position="173"/>
        <end position="265"/>
    </location>
</feature>
<keyword evidence="3" id="KW-0597">Phosphoprotein</keyword>
<dbReference type="Pfam" id="PF02879">
    <property type="entry name" value="PGM_PMM_II"/>
    <property type="match status" value="1"/>
</dbReference>
<feature type="domain" description="Alpha-D-phosphohexomutase alpha/beta/alpha" evidence="11">
    <location>
        <begin position="306"/>
        <end position="394"/>
    </location>
</feature>
<dbReference type="PANTHER" id="PTHR42946">
    <property type="entry name" value="PHOSPHOHEXOSE MUTASE"/>
    <property type="match status" value="1"/>
</dbReference>
<dbReference type="InterPro" id="IPR005844">
    <property type="entry name" value="A-D-PHexomutase_a/b/a-I"/>
</dbReference>
<dbReference type="GO" id="GO:0005975">
    <property type="term" value="P:carbohydrate metabolic process"/>
    <property type="evidence" value="ECO:0007669"/>
    <property type="project" value="InterPro"/>
</dbReference>
<evidence type="ECO:0000256" key="7">
    <source>
        <dbReference type="RuleBase" id="RU004326"/>
    </source>
</evidence>
<dbReference type="GO" id="GO:0008966">
    <property type="term" value="F:phosphoglucosamine mutase activity"/>
    <property type="evidence" value="ECO:0007669"/>
    <property type="project" value="UniProtKB-EC"/>
</dbReference>
<proteinExistence type="inferred from homology"/>
<evidence type="ECO:0000256" key="5">
    <source>
        <dbReference type="ARBA" id="ARBA00022842"/>
    </source>
</evidence>
<evidence type="ECO:0000256" key="4">
    <source>
        <dbReference type="ARBA" id="ARBA00022723"/>
    </source>
</evidence>
<keyword evidence="4 7" id="KW-0479">Metal-binding</keyword>
<comment type="caution">
    <text evidence="12">The sequence shown here is derived from an EMBL/GenBank/DDBJ whole genome shotgun (WGS) entry which is preliminary data.</text>
</comment>
<reference evidence="12" key="1">
    <citation type="submission" date="2020-10" db="EMBL/GenBank/DDBJ databases">
        <authorList>
            <person name="Gilroy R."/>
        </authorList>
    </citation>
    <scope>NUCLEOTIDE SEQUENCE</scope>
    <source>
        <strain evidence="12">B1-20833</strain>
    </source>
</reference>
<evidence type="ECO:0000259" key="11">
    <source>
        <dbReference type="Pfam" id="PF02880"/>
    </source>
</evidence>
<dbReference type="GO" id="GO:0009252">
    <property type="term" value="P:peptidoglycan biosynthetic process"/>
    <property type="evidence" value="ECO:0007669"/>
    <property type="project" value="TreeGrafter"/>
</dbReference>
<dbReference type="EMBL" id="JADIMI010000087">
    <property type="protein sequence ID" value="MBO8453042.1"/>
    <property type="molecule type" value="Genomic_DNA"/>
</dbReference>
<evidence type="ECO:0000256" key="6">
    <source>
        <dbReference type="ARBA" id="ARBA00023235"/>
    </source>
</evidence>
<evidence type="ECO:0000313" key="12">
    <source>
        <dbReference type="EMBL" id="MBO8453042.1"/>
    </source>
</evidence>
<dbReference type="Pfam" id="PF02880">
    <property type="entry name" value="PGM_PMM_III"/>
    <property type="match status" value="1"/>
</dbReference>
<comment type="similarity">
    <text evidence="2 7">Belongs to the phosphohexose mutase family.</text>
</comment>
<dbReference type="PROSITE" id="PS00710">
    <property type="entry name" value="PGM_PMM"/>
    <property type="match status" value="1"/>
</dbReference>
<dbReference type="InterPro" id="IPR005845">
    <property type="entry name" value="A-D-PHexomutase_a/b/a-II"/>
</dbReference>
<name>A0A9D9MXY1_9BACT</name>
<dbReference type="PRINTS" id="PR00509">
    <property type="entry name" value="PGMPMM"/>
</dbReference>
<dbReference type="SUPFAM" id="SSF53738">
    <property type="entry name" value="Phosphoglucomutase, first 3 domains"/>
    <property type="match status" value="3"/>
</dbReference>
<dbReference type="Proteomes" id="UP000823661">
    <property type="component" value="Unassembled WGS sequence"/>
</dbReference>
<evidence type="ECO:0000256" key="3">
    <source>
        <dbReference type="ARBA" id="ARBA00022553"/>
    </source>
</evidence>
<dbReference type="InterPro" id="IPR016055">
    <property type="entry name" value="A-D-PHexomutase_a/b/a-I/II/III"/>
</dbReference>
<dbReference type="GO" id="GO:0000287">
    <property type="term" value="F:magnesium ion binding"/>
    <property type="evidence" value="ECO:0007669"/>
    <property type="project" value="InterPro"/>
</dbReference>
<dbReference type="GO" id="GO:0004615">
    <property type="term" value="F:phosphomannomutase activity"/>
    <property type="evidence" value="ECO:0007669"/>
    <property type="project" value="TreeGrafter"/>
</dbReference>
<evidence type="ECO:0000313" key="13">
    <source>
        <dbReference type="Proteomes" id="UP000823661"/>
    </source>
</evidence>
<gene>
    <name evidence="12" type="primary">glmM</name>
    <name evidence="12" type="ORF">IAC06_09220</name>
</gene>
<evidence type="ECO:0000259" key="9">
    <source>
        <dbReference type="Pfam" id="PF02878"/>
    </source>
</evidence>
<evidence type="ECO:0000256" key="1">
    <source>
        <dbReference type="ARBA" id="ARBA00001946"/>
    </source>
</evidence>
<protein>
    <submittedName>
        <fullName evidence="12">Phosphoglucosamine mutase</fullName>
        <ecNumber evidence="12">5.4.2.10</ecNumber>
    </submittedName>
</protein>
<dbReference type="InterPro" id="IPR050060">
    <property type="entry name" value="Phosphoglucosamine_mutase"/>
</dbReference>
<dbReference type="InterPro" id="IPR005841">
    <property type="entry name" value="Alpha-D-phosphohexomutase_SF"/>
</dbReference>
<dbReference type="Gene3D" id="3.30.310.50">
    <property type="entry name" value="Alpha-D-phosphohexomutase, C-terminal domain"/>
    <property type="match status" value="1"/>
</dbReference>
<evidence type="ECO:0000259" key="8">
    <source>
        <dbReference type="Pfam" id="PF00408"/>
    </source>
</evidence>
<organism evidence="12 13">
    <name type="scientific">Candidatus Cryptobacteroides intestinavium</name>
    <dbReference type="NCBI Taxonomy" id="2840766"/>
    <lineage>
        <taxon>Bacteria</taxon>
        <taxon>Pseudomonadati</taxon>
        <taxon>Bacteroidota</taxon>
        <taxon>Bacteroidia</taxon>
        <taxon>Bacteroidales</taxon>
        <taxon>Candidatus Cryptobacteroides</taxon>
    </lineage>
</organism>
<accession>A0A9D9MXY1</accession>
<dbReference type="PANTHER" id="PTHR42946:SF1">
    <property type="entry name" value="PHOSPHOGLUCOMUTASE (ALPHA-D-GLUCOSE-1,6-BISPHOSPHATE-DEPENDENT)"/>
    <property type="match status" value="1"/>
</dbReference>
<dbReference type="InterPro" id="IPR005846">
    <property type="entry name" value="A-D-PHexomutase_a/b/a-III"/>
</dbReference>
<dbReference type="Gene3D" id="3.40.120.10">
    <property type="entry name" value="Alpha-D-Glucose-1,6-Bisphosphate, subunit A, domain 3"/>
    <property type="match status" value="3"/>
</dbReference>
<keyword evidence="6 12" id="KW-0413">Isomerase</keyword>
<dbReference type="InterPro" id="IPR036900">
    <property type="entry name" value="A-D-PHexomutase_C_sf"/>
</dbReference>
<evidence type="ECO:0000259" key="10">
    <source>
        <dbReference type="Pfam" id="PF02879"/>
    </source>
</evidence>
<evidence type="ECO:0000256" key="2">
    <source>
        <dbReference type="ARBA" id="ARBA00010231"/>
    </source>
</evidence>
<dbReference type="SUPFAM" id="SSF55957">
    <property type="entry name" value="Phosphoglucomutase, C-terminal domain"/>
    <property type="match status" value="1"/>
</dbReference>
<dbReference type="InterPro" id="IPR016066">
    <property type="entry name" value="A-D-PHexomutase_CS"/>
</dbReference>
<dbReference type="GO" id="GO:0005829">
    <property type="term" value="C:cytosol"/>
    <property type="evidence" value="ECO:0007669"/>
    <property type="project" value="TreeGrafter"/>
</dbReference>
<dbReference type="Pfam" id="PF02878">
    <property type="entry name" value="PGM_PMM_I"/>
    <property type="match status" value="1"/>
</dbReference>
<feature type="domain" description="Alpha-D-phosphohexomutase C-terminal" evidence="8">
    <location>
        <begin position="415"/>
        <end position="476"/>
    </location>
</feature>
<dbReference type="Pfam" id="PF00408">
    <property type="entry name" value="PGM_PMM_IV"/>
    <property type="match status" value="1"/>
</dbReference>
<comment type="cofactor">
    <cofactor evidence="1">
        <name>Mg(2+)</name>
        <dbReference type="ChEBI" id="CHEBI:18420"/>
    </cofactor>
</comment>
<reference evidence="12" key="2">
    <citation type="journal article" date="2021" name="PeerJ">
        <title>Extensive microbial diversity within the chicken gut microbiome revealed by metagenomics and culture.</title>
        <authorList>
            <person name="Gilroy R."/>
            <person name="Ravi A."/>
            <person name="Getino M."/>
            <person name="Pursley I."/>
            <person name="Horton D.L."/>
            <person name="Alikhan N.F."/>
            <person name="Baker D."/>
            <person name="Gharbi K."/>
            <person name="Hall N."/>
            <person name="Watson M."/>
            <person name="Adriaenssens E.M."/>
            <person name="Foster-Nyarko E."/>
            <person name="Jarju S."/>
            <person name="Secka A."/>
            <person name="Antonio M."/>
            <person name="Oren A."/>
            <person name="Chaudhuri R.R."/>
            <person name="La Ragione R."/>
            <person name="Hildebrand F."/>
            <person name="Pallen M.J."/>
        </authorList>
    </citation>
    <scope>NUCLEOTIDE SEQUENCE</scope>
    <source>
        <strain evidence="12">B1-20833</strain>
    </source>
</reference>
<dbReference type="AlphaFoldDB" id="A0A9D9MXY1"/>
<keyword evidence="5 7" id="KW-0460">Magnesium</keyword>
<dbReference type="EC" id="5.4.2.10" evidence="12"/>
<feature type="domain" description="Alpha-D-phosphohexomutase alpha/beta/alpha" evidence="9">
    <location>
        <begin position="8"/>
        <end position="146"/>
    </location>
</feature>
<dbReference type="InterPro" id="IPR005843">
    <property type="entry name" value="A-D-PHexomutase_C"/>
</dbReference>
<dbReference type="NCBIfam" id="TIGR03990">
    <property type="entry name" value="Arch_GlmM"/>
    <property type="match status" value="1"/>
</dbReference>
<dbReference type="GO" id="GO:0006048">
    <property type="term" value="P:UDP-N-acetylglucosamine biosynthetic process"/>
    <property type="evidence" value="ECO:0007669"/>
    <property type="project" value="TreeGrafter"/>
</dbReference>
<dbReference type="InterPro" id="IPR024086">
    <property type="entry name" value="GlmM_arc-type"/>
</dbReference>